<dbReference type="RefSeq" id="WP_249243232.1">
    <property type="nucleotide sequence ID" value="NZ_JAKPBZ010000065.1"/>
</dbReference>
<accession>A0ABT0MPN3</accession>
<dbReference type="Proteomes" id="UP001203069">
    <property type="component" value="Unassembled WGS sequence"/>
</dbReference>
<feature type="non-terminal residue" evidence="1">
    <location>
        <position position="1"/>
    </location>
</feature>
<keyword evidence="2" id="KW-1185">Reference proteome</keyword>
<proteinExistence type="predicted"/>
<reference evidence="1 2" key="1">
    <citation type="submission" date="2022-02" db="EMBL/GenBank/DDBJ databases">
        <title>Description of Brenneria tiliae sp. nov. isolated from symptomatic Tilia x moltkei and Tilia x europaea trees in the UK.</title>
        <authorList>
            <person name="Kile H."/>
        </authorList>
    </citation>
    <scope>NUCLEOTIDE SEQUENCE [LARGE SCALE GENOMIC DNA]</scope>
    <source>
        <strain evidence="1 2">MC1SB4.1</strain>
    </source>
</reference>
<sequence length="62" mass="6933">NQAQLPTHLKASKQKGPFGPFVASVVEHALQFFNQEVQRAAPLQPFLEVRISVNVTERFANT</sequence>
<organism evidence="1 2">
    <name type="scientific">Brenneria tiliae</name>
    <dbReference type="NCBI Taxonomy" id="2914984"/>
    <lineage>
        <taxon>Bacteria</taxon>
        <taxon>Pseudomonadati</taxon>
        <taxon>Pseudomonadota</taxon>
        <taxon>Gammaproteobacteria</taxon>
        <taxon>Enterobacterales</taxon>
        <taxon>Pectobacteriaceae</taxon>
        <taxon>Brenneria</taxon>
    </lineage>
</organism>
<evidence type="ECO:0000313" key="1">
    <source>
        <dbReference type="EMBL" id="MCL2891199.1"/>
    </source>
</evidence>
<name>A0ABT0MPN3_9GAMM</name>
<evidence type="ECO:0000313" key="2">
    <source>
        <dbReference type="Proteomes" id="UP001203069"/>
    </source>
</evidence>
<protein>
    <submittedName>
        <fullName evidence="1">Uncharacterized protein</fullName>
    </submittedName>
</protein>
<dbReference type="EMBL" id="JAKPBZ010000065">
    <property type="protein sequence ID" value="MCL2891199.1"/>
    <property type="molecule type" value="Genomic_DNA"/>
</dbReference>
<comment type="caution">
    <text evidence="1">The sequence shown here is derived from an EMBL/GenBank/DDBJ whole genome shotgun (WGS) entry which is preliminary data.</text>
</comment>
<gene>
    <name evidence="1" type="ORF">MFP26_00365</name>
</gene>